<evidence type="ECO:0000313" key="2">
    <source>
        <dbReference type="Proteomes" id="UP001236270"/>
    </source>
</evidence>
<dbReference type="GeneID" id="61386769"/>
<name>A0AAW8HSA7_PLUGE</name>
<accession>A0AAW8HSA7</accession>
<comment type="caution">
    <text evidence="1">The sequence shown here is derived from an EMBL/GenBank/DDBJ whole genome shotgun (WGS) entry which is preliminary data.</text>
</comment>
<evidence type="ECO:0000313" key="1">
    <source>
        <dbReference type="EMBL" id="MDQ2310912.1"/>
    </source>
</evidence>
<dbReference type="EMBL" id="JAVDNV010000013">
    <property type="protein sequence ID" value="MDQ2310912.1"/>
    <property type="molecule type" value="Genomic_DNA"/>
</dbReference>
<reference evidence="1" key="1">
    <citation type="submission" date="2023-08" db="EMBL/GenBank/DDBJ databases">
        <title>WGS of pathogenic bacterial species, Los Angeles County Public Health Laboratories.</title>
        <authorList>
            <person name="Garrigues J.M."/>
            <person name="Green N.M."/>
        </authorList>
    </citation>
    <scope>NUCLEOTIDE SEQUENCE</scope>
    <source>
        <strain evidence="1">LACPHL-BACT-2023-00068</strain>
    </source>
</reference>
<proteinExistence type="predicted"/>
<sequence length="50" mass="5596">MLDGSGFIKGTATGHMAGSLFMPFMMWLKGRTRDLRYTLSPHSLIHSDPQ</sequence>
<organism evidence="1 2">
    <name type="scientific">Pluralibacter gergoviae</name>
    <name type="common">Enterobacter gergoviae</name>
    <dbReference type="NCBI Taxonomy" id="61647"/>
    <lineage>
        <taxon>Bacteria</taxon>
        <taxon>Pseudomonadati</taxon>
        <taxon>Pseudomonadota</taxon>
        <taxon>Gammaproteobacteria</taxon>
        <taxon>Enterobacterales</taxon>
        <taxon>Enterobacteriaceae</taxon>
        <taxon>Pluralibacter</taxon>
    </lineage>
</organism>
<dbReference type="AlphaFoldDB" id="A0AAW8HSA7"/>
<dbReference type="RefSeq" id="WP_155731557.1">
    <property type="nucleotide sequence ID" value="NZ_CBCSIS010000013.1"/>
</dbReference>
<protein>
    <submittedName>
        <fullName evidence="1">Uncharacterized protein</fullName>
    </submittedName>
</protein>
<dbReference type="Proteomes" id="UP001236270">
    <property type="component" value="Unassembled WGS sequence"/>
</dbReference>
<gene>
    <name evidence="1" type="ORF">RBJ30_17655</name>
</gene>